<organism evidence="2 3">
    <name type="scientific">Cohnella faecalis</name>
    <dbReference type="NCBI Taxonomy" id="2315694"/>
    <lineage>
        <taxon>Bacteria</taxon>
        <taxon>Bacillati</taxon>
        <taxon>Bacillota</taxon>
        <taxon>Bacilli</taxon>
        <taxon>Bacillales</taxon>
        <taxon>Paenibacillaceae</taxon>
        <taxon>Cohnella</taxon>
    </lineage>
</organism>
<accession>A0A398CN67</accession>
<keyword evidence="1" id="KW-1133">Transmembrane helix</keyword>
<evidence type="ECO:0008006" key="4">
    <source>
        <dbReference type="Google" id="ProtNLM"/>
    </source>
</evidence>
<dbReference type="Proteomes" id="UP000266340">
    <property type="component" value="Unassembled WGS sequence"/>
</dbReference>
<feature type="transmembrane region" description="Helical" evidence="1">
    <location>
        <begin position="17"/>
        <end position="35"/>
    </location>
</feature>
<proteinExistence type="predicted"/>
<dbReference type="Gene3D" id="2.180.10.10">
    <property type="entry name" value="RHS repeat-associated core"/>
    <property type="match status" value="1"/>
</dbReference>
<gene>
    <name evidence="2" type="ORF">D3H35_09295</name>
</gene>
<dbReference type="AlphaFoldDB" id="A0A398CN67"/>
<dbReference type="EMBL" id="QXJM01000030">
    <property type="protein sequence ID" value="RIE03742.1"/>
    <property type="molecule type" value="Genomic_DNA"/>
</dbReference>
<evidence type="ECO:0000313" key="3">
    <source>
        <dbReference type="Proteomes" id="UP000266340"/>
    </source>
</evidence>
<reference evidence="2 3" key="1">
    <citation type="submission" date="2018-09" db="EMBL/GenBank/DDBJ databases">
        <title>Cohnella cavernae sp. nov., isolated from a karst cave.</title>
        <authorList>
            <person name="Zhu H."/>
        </authorList>
    </citation>
    <scope>NUCLEOTIDE SEQUENCE [LARGE SCALE GENOMIC DNA]</scope>
    <source>
        <strain evidence="2 3">K2E09-144</strain>
    </source>
</reference>
<protein>
    <recommendedName>
        <fullName evidence="4">RHS repeat-associated core domain-containing protein</fullName>
    </recommendedName>
</protein>
<evidence type="ECO:0000256" key="1">
    <source>
        <dbReference type="SAM" id="Phobius"/>
    </source>
</evidence>
<comment type="caution">
    <text evidence="2">The sequence shown here is derived from an EMBL/GenBank/DDBJ whole genome shotgun (WGS) entry which is preliminary data.</text>
</comment>
<keyword evidence="1" id="KW-0472">Membrane</keyword>
<keyword evidence="1" id="KW-0812">Transmembrane</keyword>
<evidence type="ECO:0000313" key="2">
    <source>
        <dbReference type="EMBL" id="RIE03742.1"/>
    </source>
</evidence>
<keyword evidence="3" id="KW-1185">Reference proteome</keyword>
<sequence length="159" mass="18193">MSNPFKYTGEIQDDESGLIYLRVSIMILLLVDLLMRKRMRGIDDPLTLNLYTYVGDNPFIYTDPSGHKWKLARDVWNFVSGSASKSYQYVKDQHTSWEKGLSYWTLGMSDPFFASAKNSIVLTNNPNGATGFYAKAVEFLVNQGYKFIKNGDYWSAVKK</sequence>
<name>A0A398CN67_9BACL</name>